<sequence length="262" mass="28668">MSNGQLDSGFRRRNVLETIGGTAAIALLGTGATTVPAAADDDEAAVTGRHPRYRLPDLPYAYDALEPHIDERIMELHHSEHHQSYVDGANAALEAFESMRSAGEFDGVRAAKRDFSFNLSGHVNHTVFWESMSPDGGGAPEGDLAAALESQFGSFEAFQAEFTATANAVEGDGWAMLFYEPLADALVVGQVEDQNELAHQRAVPILALDVWEHAYYLQYENDREAYVEAWWNVVDWGGVGKRYELLTETAGTELEADGVRSS</sequence>
<dbReference type="Pfam" id="PF00081">
    <property type="entry name" value="Sod_Fe_N"/>
    <property type="match status" value="1"/>
</dbReference>
<evidence type="ECO:0000256" key="2">
    <source>
        <dbReference type="ARBA" id="ARBA00008714"/>
    </source>
</evidence>
<evidence type="ECO:0000259" key="6">
    <source>
        <dbReference type="Pfam" id="PF00081"/>
    </source>
</evidence>
<feature type="domain" description="Manganese/iron superoxide dismutase N-terminal" evidence="6">
    <location>
        <begin position="52"/>
        <end position="133"/>
    </location>
</feature>
<dbReference type="PROSITE" id="PS51318">
    <property type="entry name" value="TAT"/>
    <property type="match status" value="1"/>
</dbReference>
<evidence type="ECO:0000313" key="8">
    <source>
        <dbReference type="EMBL" id="NUC72095.1"/>
    </source>
</evidence>
<dbReference type="InterPro" id="IPR006311">
    <property type="entry name" value="TAT_signal"/>
</dbReference>
<dbReference type="PROSITE" id="PS00088">
    <property type="entry name" value="SOD_MN"/>
    <property type="match status" value="1"/>
</dbReference>
<comment type="caution">
    <text evidence="8">The sequence shown here is derived from an EMBL/GenBank/DDBJ whole genome shotgun (WGS) entry which is preliminary data.</text>
</comment>
<dbReference type="InterPro" id="IPR019833">
    <property type="entry name" value="Mn/Fe_SOD_BS"/>
</dbReference>
<comment type="similarity">
    <text evidence="2">Belongs to the iron/manganese superoxide dismutase family.</text>
</comment>
<dbReference type="Pfam" id="PF02777">
    <property type="entry name" value="Sod_Fe_C"/>
    <property type="match status" value="1"/>
</dbReference>
<evidence type="ECO:0000313" key="9">
    <source>
        <dbReference type="Proteomes" id="UP001016761"/>
    </source>
</evidence>
<dbReference type="InterPro" id="IPR019832">
    <property type="entry name" value="Mn/Fe_SOD_C"/>
</dbReference>
<dbReference type="Gene3D" id="1.10.287.990">
    <property type="entry name" value="Fe,Mn superoxide dismutase (SOD) domain"/>
    <property type="match status" value="1"/>
</dbReference>
<accession>A0ABX2L9M3</accession>
<dbReference type="PANTHER" id="PTHR11404:SF6">
    <property type="entry name" value="SUPEROXIDE DISMUTASE [MN], MITOCHONDRIAL"/>
    <property type="match status" value="1"/>
</dbReference>
<dbReference type="Gene3D" id="3.55.40.20">
    <property type="entry name" value="Iron/manganese superoxide dismutase, C-terminal domain"/>
    <property type="match status" value="1"/>
</dbReference>
<evidence type="ECO:0000256" key="1">
    <source>
        <dbReference type="ARBA" id="ARBA00001936"/>
    </source>
</evidence>
<dbReference type="Proteomes" id="UP001016761">
    <property type="component" value="Unassembled WGS sequence"/>
</dbReference>
<dbReference type="RefSeq" id="WP_174680048.1">
    <property type="nucleotide sequence ID" value="NZ_JABUQZ010000001.1"/>
</dbReference>
<dbReference type="PANTHER" id="PTHR11404">
    <property type="entry name" value="SUPEROXIDE DISMUTASE 2"/>
    <property type="match status" value="1"/>
</dbReference>
<name>A0ABX2L9M3_9EURY</name>
<evidence type="ECO:0000256" key="5">
    <source>
        <dbReference type="ARBA" id="ARBA00023002"/>
    </source>
</evidence>
<evidence type="ECO:0000256" key="3">
    <source>
        <dbReference type="ARBA" id="ARBA00012682"/>
    </source>
</evidence>
<protein>
    <recommendedName>
        <fullName evidence="3">superoxide dismutase</fullName>
        <ecNumber evidence="3">1.15.1.1</ecNumber>
    </recommendedName>
</protein>
<dbReference type="InterPro" id="IPR019831">
    <property type="entry name" value="Mn/Fe_SOD_N"/>
</dbReference>
<gene>
    <name evidence="8" type="ORF">HTZ84_07195</name>
</gene>
<dbReference type="SUPFAM" id="SSF54719">
    <property type="entry name" value="Fe,Mn superoxide dismutase (SOD), C-terminal domain"/>
    <property type="match status" value="1"/>
</dbReference>
<dbReference type="PRINTS" id="PR01703">
    <property type="entry name" value="MNSODISMTASE"/>
</dbReference>
<reference evidence="8 9" key="1">
    <citation type="submission" date="2020-06" db="EMBL/GenBank/DDBJ databases">
        <title>Haloterrigena sp. nov., an extremely halophilic archaeon isolated from a saline sediment.</title>
        <authorList>
            <person name="Liu B.-B."/>
        </authorList>
    </citation>
    <scope>NUCLEOTIDE SEQUENCE [LARGE SCALE GENOMIC DNA]</scope>
    <source>
        <strain evidence="8 9">SYSU A558-1</strain>
    </source>
</reference>
<evidence type="ECO:0000259" key="7">
    <source>
        <dbReference type="Pfam" id="PF02777"/>
    </source>
</evidence>
<dbReference type="InterPro" id="IPR001189">
    <property type="entry name" value="Mn/Fe_SOD"/>
</dbReference>
<keyword evidence="9" id="KW-1185">Reference proteome</keyword>
<keyword evidence="5" id="KW-0560">Oxidoreductase</keyword>
<comment type="cofactor">
    <cofactor evidence="1">
        <name>Mn(2+)</name>
        <dbReference type="ChEBI" id="CHEBI:29035"/>
    </cofactor>
</comment>
<keyword evidence="4" id="KW-0479">Metal-binding</keyword>
<dbReference type="EC" id="1.15.1.1" evidence="3"/>
<proteinExistence type="inferred from homology"/>
<evidence type="ECO:0000256" key="4">
    <source>
        <dbReference type="ARBA" id="ARBA00022723"/>
    </source>
</evidence>
<feature type="domain" description="Manganese/iron superoxide dismutase C-terminal" evidence="7">
    <location>
        <begin position="140"/>
        <end position="241"/>
    </location>
</feature>
<dbReference type="InterPro" id="IPR036324">
    <property type="entry name" value="Mn/Fe_SOD_N_sf"/>
</dbReference>
<dbReference type="InterPro" id="IPR050265">
    <property type="entry name" value="Fe/Mn_Superoxide_Dismutase"/>
</dbReference>
<dbReference type="InterPro" id="IPR036314">
    <property type="entry name" value="SOD_C_sf"/>
</dbReference>
<dbReference type="EMBL" id="JABUQZ010000001">
    <property type="protein sequence ID" value="NUC72095.1"/>
    <property type="molecule type" value="Genomic_DNA"/>
</dbReference>
<organism evidence="8 9">
    <name type="scientific">Haloterrigena gelatinilytica</name>
    <dbReference type="NCBI Taxonomy" id="2741724"/>
    <lineage>
        <taxon>Archaea</taxon>
        <taxon>Methanobacteriati</taxon>
        <taxon>Methanobacteriota</taxon>
        <taxon>Stenosarchaea group</taxon>
        <taxon>Halobacteria</taxon>
        <taxon>Halobacteriales</taxon>
        <taxon>Natrialbaceae</taxon>
        <taxon>Haloterrigena</taxon>
    </lineage>
</organism>
<dbReference type="SUPFAM" id="SSF46609">
    <property type="entry name" value="Fe,Mn superoxide dismutase (SOD), N-terminal domain"/>
    <property type="match status" value="1"/>
</dbReference>